<dbReference type="EMBL" id="BMZI01000007">
    <property type="protein sequence ID" value="GHB30318.1"/>
    <property type="molecule type" value="Genomic_DNA"/>
</dbReference>
<comment type="caution">
    <text evidence="2">The sequence shown here is derived from an EMBL/GenBank/DDBJ whole genome shotgun (WGS) entry which is preliminary data.</text>
</comment>
<proteinExistence type="predicted"/>
<sequence length="345" mass="38857">MATQATTALPVFTGSIEQETAHLVDARALHRFLEVETHFRTWISRRIGEYGFAENQDFLVAQNCANKGRGGDRRSKDYHLTLDMAKELSMVERNEKGKQARRYFIECEKRLHARDPEGGRRIAQETIGTDGLHMLRELIAKKVRPLPGAVRPGAQRRLWSLVHTRFNVPKGELIAANDLDAAANFVASVAIEGEYLEAPNRQRALPGTGAPTGSREAETLYYSLIAWQHHVQVLSRDFEQIIRPVMSRSAPELCERWAKRFDTIDNCAGECIALARRPLDGGVIPASPSVPTNQCQMLASHAAVLEREFVEIVGPAIRPLNRQLYGNWRERIGVLSRYLRDAAER</sequence>
<dbReference type="PANTHER" id="PTHR36180">
    <property type="entry name" value="DNA-BINDING PROTEIN-RELATED-RELATED"/>
    <property type="match status" value="1"/>
</dbReference>
<evidence type="ECO:0000313" key="2">
    <source>
        <dbReference type="EMBL" id="GHB30318.1"/>
    </source>
</evidence>
<evidence type="ECO:0000313" key="3">
    <source>
        <dbReference type="Proteomes" id="UP000646745"/>
    </source>
</evidence>
<protein>
    <recommendedName>
        <fullName evidence="1">AntA/AntB antirepressor domain-containing protein</fullName>
    </recommendedName>
</protein>
<evidence type="ECO:0000259" key="1">
    <source>
        <dbReference type="Pfam" id="PF08346"/>
    </source>
</evidence>
<feature type="domain" description="AntA/AntB antirepressor" evidence="1">
    <location>
        <begin position="24"/>
        <end position="94"/>
    </location>
</feature>
<reference evidence="3" key="1">
    <citation type="journal article" date="2019" name="Int. J. Syst. Evol. Microbiol.">
        <title>The Global Catalogue of Microorganisms (GCM) 10K type strain sequencing project: providing services to taxonomists for standard genome sequencing and annotation.</title>
        <authorList>
            <consortium name="The Broad Institute Genomics Platform"/>
            <consortium name="The Broad Institute Genome Sequencing Center for Infectious Disease"/>
            <person name="Wu L."/>
            <person name="Ma J."/>
        </authorList>
    </citation>
    <scope>NUCLEOTIDE SEQUENCE [LARGE SCALE GENOMIC DNA]</scope>
    <source>
        <strain evidence="3">KCTC 32998</strain>
    </source>
</reference>
<organism evidence="2 3">
    <name type="scientific">Salinicola rhizosphaerae</name>
    <dbReference type="NCBI Taxonomy" id="1443141"/>
    <lineage>
        <taxon>Bacteria</taxon>
        <taxon>Pseudomonadati</taxon>
        <taxon>Pseudomonadota</taxon>
        <taxon>Gammaproteobacteria</taxon>
        <taxon>Oceanospirillales</taxon>
        <taxon>Halomonadaceae</taxon>
        <taxon>Salinicola</taxon>
    </lineage>
</organism>
<dbReference type="InterPro" id="IPR013557">
    <property type="entry name" value="AntA/B_antirep"/>
</dbReference>
<dbReference type="PANTHER" id="PTHR36180:SF1">
    <property type="entry name" value="ANTA_ANTB ANTIREPRESSOR DOMAIN-CONTAINING PROTEIN"/>
    <property type="match status" value="1"/>
</dbReference>
<accession>A0ABQ3ECD7</accession>
<dbReference type="Proteomes" id="UP000646745">
    <property type="component" value="Unassembled WGS sequence"/>
</dbReference>
<dbReference type="Pfam" id="PF08346">
    <property type="entry name" value="AntA"/>
    <property type="match status" value="1"/>
</dbReference>
<name>A0ABQ3ECD7_9GAMM</name>
<gene>
    <name evidence="2" type="ORF">GCM10009038_31360</name>
</gene>
<keyword evidence="3" id="KW-1185">Reference proteome</keyword>
<dbReference type="RefSeq" id="WP_189445667.1">
    <property type="nucleotide sequence ID" value="NZ_BMZI01000007.1"/>
</dbReference>